<dbReference type="EMBL" id="JBHUHY010000033">
    <property type="protein sequence ID" value="MFD2188989.1"/>
    <property type="molecule type" value="Genomic_DNA"/>
</dbReference>
<evidence type="ECO:0000259" key="2">
    <source>
        <dbReference type="Pfam" id="PF07584"/>
    </source>
</evidence>
<gene>
    <name evidence="3" type="ORF">ACFSJT_19465</name>
</gene>
<comment type="caution">
    <text evidence="3">The sequence shown here is derived from an EMBL/GenBank/DDBJ whole genome shotgun (WGS) entry which is preliminary data.</text>
</comment>
<accession>A0ABW5B460</accession>
<dbReference type="PANTHER" id="PTHR37464">
    <property type="entry name" value="BLL2463 PROTEIN"/>
    <property type="match status" value="1"/>
</dbReference>
<reference evidence="4" key="1">
    <citation type="journal article" date="2019" name="Int. J. Syst. Evol. Microbiol.">
        <title>The Global Catalogue of Microorganisms (GCM) 10K type strain sequencing project: providing services to taxonomists for standard genome sequencing and annotation.</title>
        <authorList>
            <consortium name="The Broad Institute Genomics Platform"/>
            <consortium name="The Broad Institute Genome Sequencing Center for Infectious Disease"/>
            <person name="Wu L."/>
            <person name="Ma J."/>
        </authorList>
    </citation>
    <scope>NUCLEOTIDE SEQUENCE [LARGE SCALE GENOMIC DNA]</scope>
    <source>
        <strain evidence="4">DT92</strain>
    </source>
</reference>
<keyword evidence="1" id="KW-1133">Transmembrane helix</keyword>
<dbReference type="NCBIfam" id="TIGR02226">
    <property type="entry name" value="two_anch"/>
    <property type="match status" value="1"/>
</dbReference>
<proteinExistence type="predicted"/>
<evidence type="ECO:0000256" key="1">
    <source>
        <dbReference type="SAM" id="Phobius"/>
    </source>
</evidence>
<sequence length="642" mass="73033">MQFKNPEILYALFALIIPILVHLFQLRRFQKVDFTNVQFLKAVTLQTRKSSQIKKWLTLFSRLLALAGIIIAFAQPFLASDDIIGKQTETVIYLDNSFSMQAKGSKGPLLKRAIQEILSDIPEEQIFSLFTNSETFVDVSKKDIQNDLLQLEYSANQLPYRAAFLKAKQLLGPSSPETIKRVIMVSDFQQKNETFSLTTDENTRTNLVRLRPVTKQNIAIDSLYLERNIDNELMLKVQVSNIDANAENTSIALYNNDKLIAKTAVSIPKNSSANTEFRLDENTRINGKVTLEDPAITFDNSRYFTINTPRKIKVVAINDENDSFLKNIFTPDEFELISNSIQSLDYNNISDADLVILNEVKQIPVSLINTLKPFANQGGTVCLIPSNTGDLVSYQQFLNAFSSRGLLELKTQGKKITKINFSHPLYKGVFDKRITNFQYPKVNSFYQTNATNVVLSFEDNSPFLYKTNNLYVFTAGINDKNSNFKNSPLIVPTLYNIGKQSLQLTDISYTIGQRTFYDVPISLGQDGILSLVSEQENSIPLQQSFSTKVRIATDEVPTKAGIYSLQDKDRIIQYVSYNYDSSESELQYHNLTAEGDYEISDSITELFDSIKEETSINELWKWFVIFALIFLLIEILLLKYLK</sequence>
<dbReference type="Proteomes" id="UP001597344">
    <property type="component" value="Unassembled WGS sequence"/>
</dbReference>
<feature type="domain" description="Aerotolerance regulator N-terminal" evidence="2">
    <location>
        <begin position="1"/>
        <end position="76"/>
    </location>
</feature>
<dbReference type="RefSeq" id="WP_378322016.1">
    <property type="nucleotide sequence ID" value="NZ_JBHUHY010000033.1"/>
</dbReference>
<evidence type="ECO:0000313" key="3">
    <source>
        <dbReference type="EMBL" id="MFD2188989.1"/>
    </source>
</evidence>
<evidence type="ECO:0000313" key="4">
    <source>
        <dbReference type="Proteomes" id="UP001597344"/>
    </source>
</evidence>
<name>A0ABW5B460_9FLAO</name>
<feature type="transmembrane region" description="Helical" evidence="1">
    <location>
        <begin position="619"/>
        <end position="641"/>
    </location>
</feature>
<keyword evidence="1" id="KW-0812">Transmembrane</keyword>
<organism evidence="3 4">
    <name type="scientific">Aquimarina celericrescens</name>
    <dbReference type="NCBI Taxonomy" id="1964542"/>
    <lineage>
        <taxon>Bacteria</taxon>
        <taxon>Pseudomonadati</taxon>
        <taxon>Bacteroidota</taxon>
        <taxon>Flavobacteriia</taxon>
        <taxon>Flavobacteriales</taxon>
        <taxon>Flavobacteriaceae</taxon>
        <taxon>Aquimarina</taxon>
    </lineage>
</organism>
<dbReference type="Gene3D" id="3.40.50.410">
    <property type="entry name" value="von Willebrand factor, type A domain"/>
    <property type="match status" value="1"/>
</dbReference>
<dbReference type="PANTHER" id="PTHR37464:SF1">
    <property type="entry name" value="BLL2463 PROTEIN"/>
    <property type="match status" value="1"/>
</dbReference>
<keyword evidence="1" id="KW-0472">Membrane</keyword>
<dbReference type="InterPro" id="IPR024163">
    <property type="entry name" value="Aerotolerance_reg_N"/>
</dbReference>
<feature type="transmembrane region" description="Helical" evidence="1">
    <location>
        <begin position="6"/>
        <end position="24"/>
    </location>
</feature>
<dbReference type="Pfam" id="PF07584">
    <property type="entry name" value="BatA"/>
    <property type="match status" value="1"/>
</dbReference>
<feature type="transmembrane region" description="Helical" evidence="1">
    <location>
        <begin position="56"/>
        <end position="78"/>
    </location>
</feature>
<dbReference type="InterPro" id="IPR011933">
    <property type="entry name" value="Double_TM_dom"/>
</dbReference>
<keyword evidence="4" id="KW-1185">Reference proteome</keyword>
<dbReference type="InterPro" id="IPR036465">
    <property type="entry name" value="vWFA_dom_sf"/>
</dbReference>
<protein>
    <submittedName>
        <fullName evidence="3">BatA domain-containing protein</fullName>
    </submittedName>
</protein>